<name>A0A843VK06_COLES</name>
<organism evidence="1 2">
    <name type="scientific">Colocasia esculenta</name>
    <name type="common">Wild taro</name>
    <name type="synonym">Arum esculentum</name>
    <dbReference type="NCBI Taxonomy" id="4460"/>
    <lineage>
        <taxon>Eukaryota</taxon>
        <taxon>Viridiplantae</taxon>
        <taxon>Streptophyta</taxon>
        <taxon>Embryophyta</taxon>
        <taxon>Tracheophyta</taxon>
        <taxon>Spermatophyta</taxon>
        <taxon>Magnoliopsida</taxon>
        <taxon>Liliopsida</taxon>
        <taxon>Araceae</taxon>
        <taxon>Aroideae</taxon>
        <taxon>Colocasieae</taxon>
        <taxon>Colocasia</taxon>
    </lineage>
</organism>
<gene>
    <name evidence="1" type="ORF">Taro_031913</name>
</gene>
<reference evidence="1" key="1">
    <citation type="submission" date="2017-07" db="EMBL/GenBank/DDBJ databases">
        <title>Taro Niue Genome Assembly and Annotation.</title>
        <authorList>
            <person name="Atibalentja N."/>
            <person name="Keating K."/>
            <person name="Fields C.J."/>
        </authorList>
    </citation>
    <scope>NUCLEOTIDE SEQUENCE</scope>
    <source>
        <strain evidence="1">Niue_2</strain>
        <tissue evidence="1">Leaf</tissue>
    </source>
</reference>
<evidence type="ECO:0000313" key="1">
    <source>
        <dbReference type="EMBL" id="MQL99192.1"/>
    </source>
</evidence>
<accession>A0A843VK06</accession>
<dbReference type="EMBL" id="NMUH01002311">
    <property type="protein sequence ID" value="MQL99192.1"/>
    <property type="molecule type" value="Genomic_DNA"/>
</dbReference>
<sequence length="94" mass="10516">MYEGLSPLRNHFAFIFSVLTSLAKKMWDKLKLIYEGTSEVKETKANILVHEYEMFKMSPVESICNDPLHTGTIIPIPIGKKGVVTVGHVPNTGQ</sequence>
<comment type="caution">
    <text evidence="1">The sequence shown here is derived from an EMBL/GenBank/DDBJ whole genome shotgun (WGS) entry which is preliminary data.</text>
</comment>
<dbReference type="PANTHER" id="PTHR34676:SF27">
    <property type="entry name" value="ASPARTYL-TRNA SYNTHETASE"/>
    <property type="match status" value="1"/>
</dbReference>
<proteinExistence type="predicted"/>
<evidence type="ECO:0000313" key="2">
    <source>
        <dbReference type="Proteomes" id="UP000652761"/>
    </source>
</evidence>
<dbReference type="Proteomes" id="UP000652761">
    <property type="component" value="Unassembled WGS sequence"/>
</dbReference>
<dbReference type="PANTHER" id="PTHR34676">
    <property type="entry name" value="DUF4219 DOMAIN-CONTAINING PROTEIN-RELATED"/>
    <property type="match status" value="1"/>
</dbReference>
<dbReference type="AlphaFoldDB" id="A0A843VK06"/>
<protein>
    <submittedName>
        <fullName evidence="1">Uncharacterized protein</fullName>
    </submittedName>
</protein>
<keyword evidence="2" id="KW-1185">Reference proteome</keyword>